<reference evidence="2" key="1">
    <citation type="submission" date="2020-04" db="EMBL/GenBank/DDBJ databases">
        <authorList>
            <person name="Alioto T."/>
            <person name="Alioto T."/>
            <person name="Gomez Garrido J."/>
        </authorList>
    </citation>
    <scope>NUCLEOTIDE SEQUENCE</scope>
    <source>
        <strain evidence="2">A484AB</strain>
    </source>
</reference>
<accession>A0A7D9LTL6</accession>
<evidence type="ECO:0000313" key="2">
    <source>
        <dbReference type="EMBL" id="CAB4038260.1"/>
    </source>
</evidence>
<protein>
    <submittedName>
        <fullName evidence="2">RNA-dependent DNA polymerase</fullName>
    </submittedName>
</protein>
<feature type="compositionally biased region" description="Basic and acidic residues" evidence="1">
    <location>
        <begin position="194"/>
        <end position="203"/>
    </location>
</feature>
<dbReference type="GO" id="GO:0003676">
    <property type="term" value="F:nucleic acid binding"/>
    <property type="evidence" value="ECO:0007669"/>
    <property type="project" value="InterPro"/>
</dbReference>
<feature type="region of interest" description="Disordered" evidence="1">
    <location>
        <begin position="177"/>
        <end position="203"/>
    </location>
</feature>
<comment type="caution">
    <text evidence="2">The sequence shown here is derived from an EMBL/GenBank/DDBJ whole genome shotgun (WGS) entry which is preliminary data.</text>
</comment>
<evidence type="ECO:0000256" key="1">
    <source>
        <dbReference type="SAM" id="MobiDB-lite"/>
    </source>
</evidence>
<keyword evidence="3" id="KW-1185">Reference proteome</keyword>
<proteinExistence type="predicted"/>
<sequence length="271" mass="30656">MATSSDFALKITKLNGSNYRNWAFNIRLYLESLDLYGHVDGSAVSPGEGPTDAVKQAFRTASKKAWTYICLAIESEQKIHVRDTTTAKEAWDALKNQFARESILQKIRLRQQYYTCKFHSGGNMLAHINNMRSLHDQLKEMGINVDDKELAMTLLGSLPEEFKPLITALDARGFGAKGKRWSRHGNTQGGDGKSYGKDYQKGDGKSERPFHGLCHFCYERVHFARDCPKKNPKNKKFANVVKGEQQEDVHEVTNQEALFTSNDDSNCGWII</sequence>
<dbReference type="Proteomes" id="UP001152795">
    <property type="component" value="Unassembled WGS sequence"/>
</dbReference>
<dbReference type="PANTHER" id="PTHR47481">
    <property type="match status" value="1"/>
</dbReference>
<organism evidence="2 3">
    <name type="scientific">Paramuricea clavata</name>
    <name type="common">Red gorgonian</name>
    <name type="synonym">Violescent sea-whip</name>
    <dbReference type="NCBI Taxonomy" id="317549"/>
    <lineage>
        <taxon>Eukaryota</taxon>
        <taxon>Metazoa</taxon>
        <taxon>Cnidaria</taxon>
        <taxon>Anthozoa</taxon>
        <taxon>Octocorallia</taxon>
        <taxon>Malacalcyonacea</taxon>
        <taxon>Plexauridae</taxon>
        <taxon>Paramuricea</taxon>
    </lineage>
</organism>
<dbReference type="OrthoDB" id="116316at2759"/>
<evidence type="ECO:0000313" key="3">
    <source>
        <dbReference type="Proteomes" id="UP001152795"/>
    </source>
</evidence>
<dbReference type="AlphaFoldDB" id="A0A7D9LTL6"/>
<dbReference type="EMBL" id="CACRXK020023999">
    <property type="protein sequence ID" value="CAB4038260.1"/>
    <property type="molecule type" value="Genomic_DNA"/>
</dbReference>
<name>A0A7D9LTL6_PARCT</name>
<dbReference type="InterPro" id="IPR036875">
    <property type="entry name" value="Znf_CCHC_sf"/>
</dbReference>
<dbReference type="Pfam" id="PF14223">
    <property type="entry name" value="Retrotran_gag_2"/>
    <property type="match status" value="1"/>
</dbReference>
<dbReference type="GO" id="GO:0008270">
    <property type="term" value="F:zinc ion binding"/>
    <property type="evidence" value="ECO:0007669"/>
    <property type="project" value="InterPro"/>
</dbReference>
<dbReference type="PANTHER" id="PTHR47481:SF7">
    <property type="entry name" value="CCHC-TYPE DOMAIN-CONTAINING PROTEIN"/>
    <property type="match status" value="1"/>
</dbReference>
<dbReference type="Gene3D" id="4.10.60.10">
    <property type="entry name" value="Zinc finger, CCHC-type"/>
    <property type="match status" value="1"/>
</dbReference>
<gene>
    <name evidence="2" type="ORF">PACLA_8A021987</name>
</gene>
<dbReference type="SUPFAM" id="SSF57756">
    <property type="entry name" value="Retrovirus zinc finger-like domains"/>
    <property type="match status" value="1"/>
</dbReference>